<dbReference type="Pfam" id="PF11617">
    <property type="entry name" value="Cu-binding_MopE"/>
    <property type="match status" value="2"/>
</dbReference>
<dbReference type="PROSITE" id="PS00138">
    <property type="entry name" value="SUBTILASE_SER"/>
    <property type="match status" value="1"/>
</dbReference>
<sequence length="646" mass="66676">MRWLPAAEPIDTTARTRARSLALALGLPLLLTPELADAQQPTRVWVFFADHGRSDTQLEIELKLRAAELGPRTLARRAKVRGDQLVDAWDLLPAAPYVAAVEQIGADTRVQSRWLNAVSIDADPQTQAEIAALPFVRGLYPVGRSAGHELVLELDAPPLAANPDDYGLAWEQLNLLGVPALHDCGLTGAGVVVGVQDLGFVLDHQAYATTQVLAAHDFVNDDDNVGIEGSDHPEQHVHGTVVLATITGMDPGSFRGAAPGVSVILAKTEHVDIEQPFEEDIYVEGLEWIEGMGADIFTASLNYIDWYTADELDGASAVTTVAVEAAVANGLIVFAPMGNTGPAPTTLGAPADAAGAITLGAVDLGGQLAGFSSRGPTADGRIKPDVLAPGHDVSTVDPGTLDTYTQVSGTSLSTPLAAGVGALLLEAYPWLTPADMAQLLRSTALGADAPDSDNGYGIIDAVAAAQLYCTCTDADADTFFDVACGGDDCVDANPAIHPGASEQCNGIDDDCDDLLGPDEIDADQDGFLICAGDCDDAAPGTHPDAAELCDNEVDDDCDTLIDAQDPDCAAPPGDGDGDGDGDPGGDGDGDPGGETGADTGATDETDAGQANGETPGCACTVKPSRAPGAFALLPLLLAFVRPRRRP</sequence>
<dbReference type="PRINTS" id="PR00723">
    <property type="entry name" value="SUBTILISIN"/>
</dbReference>
<evidence type="ECO:0000256" key="6">
    <source>
        <dbReference type="SAM" id="MobiDB-lite"/>
    </source>
</evidence>
<dbReference type="PANTHER" id="PTHR43806:SF67">
    <property type="entry name" value="EGF-LIKE DOMAIN-CONTAINING PROTEIN"/>
    <property type="match status" value="1"/>
</dbReference>
<evidence type="ECO:0000259" key="7">
    <source>
        <dbReference type="Pfam" id="PF00082"/>
    </source>
</evidence>
<dbReference type="SUPFAM" id="SSF52743">
    <property type="entry name" value="Subtilisin-like"/>
    <property type="match status" value="1"/>
</dbReference>
<accession>A0A2S9XU13</accession>
<organism evidence="8 9">
    <name type="scientific">Enhygromyxa salina</name>
    <dbReference type="NCBI Taxonomy" id="215803"/>
    <lineage>
        <taxon>Bacteria</taxon>
        <taxon>Pseudomonadati</taxon>
        <taxon>Myxococcota</taxon>
        <taxon>Polyangia</taxon>
        <taxon>Nannocystales</taxon>
        <taxon>Nannocystaceae</taxon>
        <taxon>Enhygromyxa</taxon>
    </lineage>
</organism>
<dbReference type="InterPro" id="IPR021655">
    <property type="entry name" value="Put_metal-bd"/>
</dbReference>
<dbReference type="OrthoDB" id="5506679at2"/>
<evidence type="ECO:0000256" key="5">
    <source>
        <dbReference type="PROSITE-ProRule" id="PRU01240"/>
    </source>
</evidence>
<dbReference type="GO" id="GO:0004252">
    <property type="term" value="F:serine-type endopeptidase activity"/>
    <property type="evidence" value="ECO:0007669"/>
    <property type="project" value="UniProtKB-UniRule"/>
</dbReference>
<feature type="region of interest" description="Disordered" evidence="6">
    <location>
        <begin position="563"/>
        <end position="620"/>
    </location>
</feature>
<keyword evidence="2 5" id="KW-0645">Protease</keyword>
<dbReference type="PANTHER" id="PTHR43806">
    <property type="entry name" value="PEPTIDASE S8"/>
    <property type="match status" value="1"/>
</dbReference>
<protein>
    <submittedName>
        <fullName evidence="8">Subtilisin DY</fullName>
        <ecNumber evidence="8">3.4.21.62</ecNumber>
    </submittedName>
</protein>
<dbReference type="InterPro" id="IPR036852">
    <property type="entry name" value="Peptidase_S8/S53_dom_sf"/>
</dbReference>
<dbReference type="Gene3D" id="3.40.50.200">
    <property type="entry name" value="Peptidase S8/S53 domain"/>
    <property type="match status" value="1"/>
</dbReference>
<name>A0A2S9XU13_9BACT</name>
<evidence type="ECO:0000256" key="2">
    <source>
        <dbReference type="ARBA" id="ARBA00022670"/>
    </source>
</evidence>
<dbReference type="AlphaFoldDB" id="A0A2S9XU13"/>
<dbReference type="Pfam" id="PF00082">
    <property type="entry name" value="Peptidase_S8"/>
    <property type="match status" value="1"/>
</dbReference>
<feature type="active site" description="Charge relay system" evidence="5">
    <location>
        <position position="411"/>
    </location>
</feature>
<feature type="active site" description="Charge relay system" evidence="5">
    <location>
        <position position="197"/>
    </location>
</feature>
<dbReference type="InterPro" id="IPR015500">
    <property type="entry name" value="Peptidase_S8_subtilisin-rel"/>
</dbReference>
<dbReference type="RefSeq" id="WP_106093832.1">
    <property type="nucleotide sequence ID" value="NZ_PVNL01000135.1"/>
</dbReference>
<feature type="compositionally biased region" description="Acidic residues" evidence="6">
    <location>
        <begin position="575"/>
        <end position="591"/>
    </location>
</feature>
<evidence type="ECO:0000256" key="3">
    <source>
        <dbReference type="ARBA" id="ARBA00022801"/>
    </source>
</evidence>
<dbReference type="InterPro" id="IPR000209">
    <property type="entry name" value="Peptidase_S8/S53_dom"/>
</dbReference>
<dbReference type="EC" id="3.4.21.62" evidence="8"/>
<dbReference type="Proteomes" id="UP000238823">
    <property type="component" value="Unassembled WGS sequence"/>
</dbReference>
<comment type="similarity">
    <text evidence="1 5">Belongs to the peptidase S8 family.</text>
</comment>
<dbReference type="InterPro" id="IPR050131">
    <property type="entry name" value="Peptidase_S8_subtilisin-like"/>
</dbReference>
<keyword evidence="3 5" id="KW-0378">Hydrolase</keyword>
<evidence type="ECO:0000313" key="8">
    <source>
        <dbReference type="EMBL" id="PRP96220.1"/>
    </source>
</evidence>
<comment type="caution">
    <text evidence="8">The sequence shown here is derived from an EMBL/GenBank/DDBJ whole genome shotgun (WGS) entry which is preliminary data.</text>
</comment>
<evidence type="ECO:0000256" key="4">
    <source>
        <dbReference type="ARBA" id="ARBA00022825"/>
    </source>
</evidence>
<feature type="domain" description="Peptidase S8/S53" evidence="7">
    <location>
        <begin position="188"/>
        <end position="457"/>
    </location>
</feature>
<keyword evidence="4 5" id="KW-0720">Serine protease</keyword>
<proteinExistence type="inferred from homology"/>
<dbReference type="EMBL" id="PVNL01000135">
    <property type="protein sequence ID" value="PRP96220.1"/>
    <property type="molecule type" value="Genomic_DNA"/>
</dbReference>
<evidence type="ECO:0000256" key="1">
    <source>
        <dbReference type="ARBA" id="ARBA00011073"/>
    </source>
</evidence>
<dbReference type="PROSITE" id="PS51892">
    <property type="entry name" value="SUBTILASE"/>
    <property type="match status" value="1"/>
</dbReference>
<feature type="active site" description="Charge relay system" evidence="5">
    <location>
        <position position="238"/>
    </location>
</feature>
<feature type="compositionally biased region" description="Low complexity" evidence="6">
    <location>
        <begin position="563"/>
        <end position="573"/>
    </location>
</feature>
<dbReference type="InterPro" id="IPR023828">
    <property type="entry name" value="Peptidase_S8_Ser-AS"/>
</dbReference>
<evidence type="ECO:0000313" key="9">
    <source>
        <dbReference type="Proteomes" id="UP000238823"/>
    </source>
</evidence>
<gene>
    <name evidence="8" type="primary">apr</name>
    <name evidence="8" type="ORF">ENSA7_70340</name>
</gene>
<reference evidence="8 9" key="1">
    <citation type="submission" date="2018-03" db="EMBL/GenBank/DDBJ databases">
        <title>Draft Genome Sequences of the Obligatory Marine Myxobacteria Enhygromyxa salina SWB007.</title>
        <authorList>
            <person name="Poehlein A."/>
            <person name="Moghaddam J.A."/>
            <person name="Harms H."/>
            <person name="Alanjari M."/>
            <person name="Koenig G.M."/>
            <person name="Daniel R."/>
            <person name="Schaeberle T.F."/>
        </authorList>
    </citation>
    <scope>NUCLEOTIDE SEQUENCE [LARGE SCALE GENOMIC DNA]</scope>
    <source>
        <strain evidence="8 9">SWB007</strain>
    </source>
</reference>
<dbReference type="GO" id="GO:0006508">
    <property type="term" value="P:proteolysis"/>
    <property type="evidence" value="ECO:0007669"/>
    <property type="project" value="UniProtKB-KW"/>
</dbReference>